<sequence>MREAWIQDAVKRPGRLRAYVRRVYGEEGFTQRGTIRVEVLRELAKRKDGIGQAARLALRLREFRKEE</sequence>
<evidence type="ECO:0000313" key="2">
    <source>
        <dbReference type="Proteomes" id="UP000002112"/>
    </source>
</evidence>
<dbReference type="KEGG" id="vg:956183"/>
<reference evidence="1 2" key="1">
    <citation type="journal article" date="2008" name="Biochem. Biophys. Res. Commun.">
        <title>A novel thermophilic lysozyme from bacteriophage phiIN93.</title>
        <authorList>
            <person name="Matsushita I."/>
            <person name="Yanase H."/>
        </authorList>
    </citation>
    <scope>NUCLEOTIDE SEQUENCE [LARGE SCALE GENOMIC DNA]</scope>
</reference>
<name>Q859T1_9VIRU</name>
<accession>Q859T1</accession>
<dbReference type="GeneID" id="956183"/>
<dbReference type="Pfam" id="PF25632">
    <property type="entry name" value="Fusello_VP2_Capsid"/>
    <property type="match status" value="1"/>
</dbReference>
<protein>
    <submittedName>
        <fullName evidence="1">Uncharacterized protein</fullName>
    </submittedName>
</protein>
<keyword evidence="2" id="KW-1185">Reference proteome</keyword>
<proteinExistence type="predicted"/>
<dbReference type="Proteomes" id="UP000002112">
    <property type="component" value="Segment"/>
</dbReference>
<dbReference type="InterPro" id="IPR057843">
    <property type="entry name" value="Fusello_VP2"/>
</dbReference>
<organism evidence="1 2">
    <name type="scientific">Thermus virus IN93</name>
    <dbReference type="NCBI Taxonomy" id="1714273"/>
    <lineage>
        <taxon>Viruses</taxon>
        <taxon>Singelaviria</taxon>
        <taxon>Helvetiavirae</taxon>
        <taxon>Dividoviricota</taxon>
        <taxon>Laserviricetes</taxon>
        <taxon>Halopanivirales</taxon>
        <taxon>Matsushitaviridae</taxon>
        <taxon>Hukuchivirus</taxon>
        <taxon>Hukuchivirus IN93</taxon>
    </lineage>
</organism>
<evidence type="ECO:0000313" key="1">
    <source>
        <dbReference type="EMBL" id="BAC55290.1"/>
    </source>
</evidence>
<dbReference type="RefSeq" id="NP_777328.1">
    <property type="nucleotide sequence ID" value="NC_004462.2"/>
</dbReference>
<dbReference type="EMBL" id="AB063393">
    <property type="protein sequence ID" value="BAC55290.1"/>
    <property type="molecule type" value="Genomic_DNA"/>
</dbReference>
<dbReference type="OrthoDB" id="27964at10239"/>